<evidence type="ECO:0000313" key="2">
    <source>
        <dbReference type="Proteomes" id="UP000187203"/>
    </source>
</evidence>
<keyword evidence="2" id="KW-1185">Reference proteome</keyword>
<reference evidence="2" key="1">
    <citation type="submission" date="2013-09" db="EMBL/GenBank/DDBJ databases">
        <title>Corchorus olitorius genome sequencing.</title>
        <authorList>
            <person name="Alam M."/>
            <person name="Haque M.S."/>
            <person name="Islam M.S."/>
            <person name="Emdad E.M."/>
            <person name="Islam M.M."/>
            <person name="Ahmed B."/>
            <person name="Halim A."/>
            <person name="Hossen Q.M.M."/>
            <person name="Hossain M.Z."/>
            <person name="Ahmed R."/>
            <person name="Khan M.M."/>
            <person name="Islam R."/>
            <person name="Rashid M.M."/>
            <person name="Khan S.A."/>
            <person name="Rahman M.S."/>
            <person name="Alam M."/>
            <person name="Yahiya A.S."/>
            <person name="Khan M.S."/>
            <person name="Azam M.S."/>
            <person name="Haque T."/>
            <person name="Lashkar M.Z.H."/>
            <person name="Akhand A.I."/>
            <person name="Morshed G."/>
            <person name="Roy S."/>
            <person name="Uddin K.S."/>
            <person name="Rabeya T."/>
            <person name="Hossain A.S."/>
            <person name="Chowdhury A."/>
            <person name="Snigdha A.R."/>
            <person name="Mortoza M.S."/>
            <person name="Matin S.A."/>
            <person name="Hoque S.M.E."/>
            <person name="Islam M.K."/>
            <person name="Roy D.K."/>
            <person name="Haider R."/>
            <person name="Moosa M.M."/>
            <person name="Elias S.M."/>
            <person name="Hasan A.M."/>
            <person name="Jahan S."/>
            <person name="Shafiuddin M."/>
            <person name="Mahmood N."/>
            <person name="Shommy N.S."/>
        </authorList>
    </citation>
    <scope>NUCLEOTIDE SEQUENCE [LARGE SCALE GENOMIC DNA]</scope>
    <source>
        <strain evidence="2">cv. O-4</strain>
    </source>
</reference>
<organism evidence="1 2">
    <name type="scientific">Corchorus olitorius</name>
    <dbReference type="NCBI Taxonomy" id="93759"/>
    <lineage>
        <taxon>Eukaryota</taxon>
        <taxon>Viridiplantae</taxon>
        <taxon>Streptophyta</taxon>
        <taxon>Embryophyta</taxon>
        <taxon>Tracheophyta</taxon>
        <taxon>Spermatophyta</taxon>
        <taxon>Magnoliopsida</taxon>
        <taxon>eudicotyledons</taxon>
        <taxon>Gunneridae</taxon>
        <taxon>Pentapetalae</taxon>
        <taxon>rosids</taxon>
        <taxon>malvids</taxon>
        <taxon>Malvales</taxon>
        <taxon>Malvaceae</taxon>
        <taxon>Grewioideae</taxon>
        <taxon>Apeibeae</taxon>
        <taxon>Corchorus</taxon>
    </lineage>
</organism>
<accession>A0A1R3FWT1</accession>
<name>A0A1R3FWT1_9ROSI</name>
<proteinExistence type="predicted"/>
<protein>
    <submittedName>
        <fullName evidence="1">Cystatin</fullName>
    </submittedName>
</protein>
<dbReference type="EMBL" id="AWUE01024603">
    <property type="protein sequence ID" value="OMO50299.1"/>
    <property type="molecule type" value="Genomic_DNA"/>
</dbReference>
<sequence>MSRDRRSVMNLVFFLVKGFGENEKGEESVFLSERVCCDGGVFRGKMGRGPRARGCCGEWRKSAEGICGDDSVWEVYGSRNCEEMIARFLRWRGCG</sequence>
<evidence type="ECO:0000313" key="1">
    <source>
        <dbReference type="EMBL" id="OMO50299.1"/>
    </source>
</evidence>
<dbReference type="AlphaFoldDB" id="A0A1R3FWT1"/>
<comment type="caution">
    <text evidence="1">The sequence shown here is derived from an EMBL/GenBank/DDBJ whole genome shotgun (WGS) entry which is preliminary data.</text>
</comment>
<dbReference type="Proteomes" id="UP000187203">
    <property type="component" value="Unassembled WGS sequence"/>
</dbReference>
<gene>
    <name evidence="1" type="ORF">COLO4_38136</name>
</gene>